<accession>A0A0J9ESB6</accession>
<dbReference type="AlphaFoldDB" id="A0A0J9ESB6"/>
<name>A0A0J9ESB6_AJEDA</name>
<sequence>LVLMSRYNTLKTDHGGCTSEVAVDCVLDNITEVSFCIFLPGLGQIRKGGTRVGLGVGVLEHQRWAGFSRKVAPQISPQLQIGDLPKSRRLVHMARSLHLTICMAIWPAVVVW</sequence>
<gene>
    <name evidence="1" type="ORF">BDDG_13180</name>
</gene>
<evidence type="ECO:0000313" key="1">
    <source>
        <dbReference type="EMBL" id="KMW68981.1"/>
    </source>
</evidence>
<feature type="non-terminal residue" evidence="1">
    <location>
        <position position="1"/>
    </location>
</feature>
<proteinExistence type="predicted"/>
<dbReference type="EMBL" id="GG749541">
    <property type="protein sequence ID" value="KMW68981.1"/>
    <property type="molecule type" value="Genomic_DNA"/>
</dbReference>
<organism evidence="1">
    <name type="scientific">Ajellomyces dermatitidis (strain ATCC 18188 / CBS 674.68)</name>
    <name type="common">Blastomyces dermatitidis</name>
    <dbReference type="NCBI Taxonomy" id="653446"/>
    <lineage>
        <taxon>Eukaryota</taxon>
        <taxon>Fungi</taxon>
        <taxon>Dikarya</taxon>
        <taxon>Ascomycota</taxon>
        <taxon>Pezizomycotina</taxon>
        <taxon>Eurotiomycetes</taxon>
        <taxon>Eurotiomycetidae</taxon>
        <taxon>Onygenales</taxon>
        <taxon>Ajellomycetaceae</taxon>
        <taxon>Blastomyces</taxon>
    </lineage>
</organism>
<protein>
    <submittedName>
        <fullName evidence="1">Uncharacterized protein</fullName>
    </submittedName>
</protein>
<dbReference type="Proteomes" id="UP000007802">
    <property type="component" value="Unassembled WGS sequence"/>
</dbReference>
<reference evidence="1" key="1">
    <citation type="submission" date="2010-03" db="EMBL/GenBank/DDBJ databases">
        <title>Annotation of Blastomyces dermatitidis strain ATCC 18188.</title>
        <authorList>
            <consortium name="The Broad Institute Genome Sequencing Platform"/>
            <consortium name="Broad Institute Genome Sequencing Center for Infectious Disease."/>
            <person name="Cuomo C."/>
            <person name="Klein B."/>
            <person name="Sullivan T."/>
            <person name="Heitman J."/>
            <person name="Young S."/>
            <person name="Zeng Q."/>
            <person name="Gargeya S."/>
            <person name="Alvarado L."/>
            <person name="Berlin A.M."/>
            <person name="Chapman S.B."/>
            <person name="Chen Z."/>
            <person name="Freedman E."/>
            <person name="Gellesch M."/>
            <person name="Goldberg J."/>
            <person name="Griggs A."/>
            <person name="Gujja S."/>
            <person name="Heilman E."/>
            <person name="Heiman D."/>
            <person name="Howarth C."/>
            <person name="Mehta T."/>
            <person name="Neiman D."/>
            <person name="Pearson M."/>
            <person name="Roberts A."/>
            <person name="Saif S."/>
            <person name="Shea T."/>
            <person name="Shenoy N."/>
            <person name="Sisk P."/>
            <person name="Stolte C."/>
            <person name="Sykes S."/>
            <person name="White J."/>
            <person name="Yandava C."/>
            <person name="Haas B."/>
            <person name="Nusbaum C."/>
            <person name="Birren B."/>
        </authorList>
    </citation>
    <scope>NUCLEOTIDE SEQUENCE</scope>
    <source>
        <strain evidence="1">ATCC 18188</strain>
    </source>
</reference>